<evidence type="ECO:0000313" key="1">
    <source>
        <dbReference type="EMBL" id="KAJ1366980.1"/>
    </source>
</evidence>
<evidence type="ECO:0000313" key="2">
    <source>
        <dbReference type="Proteomes" id="UP001196413"/>
    </source>
</evidence>
<gene>
    <name evidence="1" type="ORF">KIN20_027807</name>
</gene>
<sequence>MSYPYQVKRFEPVYKRAIYSRGVIHCKRRELDRRSPQRQDPFDGVDDFLRSRRCLQAYTLLLTASSSIKRKKLDGCSEQLRPATVMDVL</sequence>
<protein>
    <submittedName>
        <fullName evidence="1">Uncharacterized protein</fullName>
    </submittedName>
</protein>
<reference evidence="1" key="1">
    <citation type="submission" date="2021-06" db="EMBL/GenBank/DDBJ databases">
        <title>Parelaphostrongylus tenuis whole genome reference sequence.</title>
        <authorList>
            <person name="Garwood T.J."/>
            <person name="Larsen P.A."/>
            <person name="Fountain-Jones N.M."/>
            <person name="Garbe J.R."/>
            <person name="Macchietto M.G."/>
            <person name="Kania S.A."/>
            <person name="Gerhold R.W."/>
            <person name="Richards J.E."/>
            <person name="Wolf T.M."/>
        </authorList>
    </citation>
    <scope>NUCLEOTIDE SEQUENCE</scope>
    <source>
        <strain evidence="1">MNPRO001-30</strain>
        <tissue evidence="1">Meninges</tissue>
    </source>
</reference>
<name>A0AAD5WE32_PARTN</name>
<organism evidence="1 2">
    <name type="scientific">Parelaphostrongylus tenuis</name>
    <name type="common">Meningeal worm</name>
    <dbReference type="NCBI Taxonomy" id="148309"/>
    <lineage>
        <taxon>Eukaryota</taxon>
        <taxon>Metazoa</taxon>
        <taxon>Ecdysozoa</taxon>
        <taxon>Nematoda</taxon>
        <taxon>Chromadorea</taxon>
        <taxon>Rhabditida</taxon>
        <taxon>Rhabditina</taxon>
        <taxon>Rhabditomorpha</taxon>
        <taxon>Strongyloidea</taxon>
        <taxon>Metastrongylidae</taxon>
        <taxon>Parelaphostrongylus</taxon>
    </lineage>
</organism>
<comment type="caution">
    <text evidence="1">The sequence shown here is derived from an EMBL/GenBank/DDBJ whole genome shotgun (WGS) entry which is preliminary data.</text>
</comment>
<dbReference type="Proteomes" id="UP001196413">
    <property type="component" value="Unassembled WGS sequence"/>
</dbReference>
<dbReference type="AlphaFoldDB" id="A0AAD5WE32"/>
<proteinExistence type="predicted"/>
<accession>A0AAD5WE32</accession>
<keyword evidence="2" id="KW-1185">Reference proteome</keyword>
<dbReference type="EMBL" id="JAHQIW010005741">
    <property type="protein sequence ID" value="KAJ1366980.1"/>
    <property type="molecule type" value="Genomic_DNA"/>
</dbReference>